<dbReference type="InterPro" id="IPR041872">
    <property type="entry name" value="Anticodon_Met"/>
</dbReference>
<dbReference type="SUPFAM" id="SSF47323">
    <property type="entry name" value="Anticodon-binding domain of a subclass of class I aminoacyl-tRNA synthetases"/>
    <property type="match status" value="1"/>
</dbReference>
<keyword evidence="6 7" id="KW-0030">Aminoacyl-tRNA synthetase</keyword>
<feature type="short sequence motif" description="'HIGH' region" evidence="7">
    <location>
        <begin position="28"/>
        <end position="38"/>
    </location>
</feature>
<feature type="domain" description="Methionyl/Leucyl tRNA synthetase" evidence="8">
    <location>
        <begin position="22"/>
        <end position="380"/>
    </location>
</feature>
<keyword evidence="11" id="KW-1185">Reference proteome</keyword>
<dbReference type="PANTHER" id="PTHR43326:SF1">
    <property type="entry name" value="METHIONINE--TRNA LIGASE, MITOCHONDRIAL"/>
    <property type="match status" value="1"/>
</dbReference>
<dbReference type="InterPro" id="IPR033911">
    <property type="entry name" value="MetRS_core"/>
</dbReference>
<evidence type="ECO:0000256" key="1">
    <source>
        <dbReference type="ARBA" id="ARBA00003314"/>
    </source>
</evidence>
<comment type="subunit">
    <text evidence="7">Monomer.</text>
</comment>
<proteinExistence type="inferred from homology"/>
<dbReference type="SUPFAM" id="SSF52374">
    <property type="entry name" value="Nucleotidylyl transferase"/>
    <property type="match status" value="1"/>
</dbReference>
<evidence type="ECO:0000313" key="10">
    <source>
        <dbReference type="EMBL" id="MFD2207538.1"/>
    </source>
</evidence>
<comment type="function">
    <text evidence="1 7">Is required not only for elongation of protein synthesis but also for the initiation of all mRNA translation through initiator tRNA(fMet) aminoacylation.</text>
</comment>
<dbReference type="InterPro" id="IPR015413">
    <property type="entry name" value="Methionyl/Leucyl_tRNA_Synth"/>
</dbReference>
<dbReference type="PANTHER" id="PTHR43326">
    <property type="entry name" value="METHIONYL-TRNA SYNTHETASE"/>
    <property type="match status" value="1"/>
</dbReference>
<evidence type="ECO:0000256" key="5">
    <source>
        <dbReference type="ARBA" id="ARBA00022917"/>
    </source>
</evidence>
<dbReference type="PRINTS" id="PR01041">
    <property type="entry name" value="TRNASYNTHMET"/>
</dbReference>
<dbReference type="InterPro" id="IPR009080">
    <property type="entry name" value="tRNAsynth_Ia_anticodon-bd"/>
</dbReference>
<dbReference type="Proteomes" id="UP001597294">
    <property type="component" value="Unassembled WGS sequence"/>
</dbReference>
<comment type="caution">
    <text evidence="7">Lacks conserved residue(s) required for the propagation of feature annotation.</text>
</comment>
<keyword evidence="4 7" id="KW-0067">ATP-binding</keyword>
<protein>
    <recommendedName>
        <fullName evidence="7">Methionine--tRNA ligase</fullName>
        <ecNumber evidence="7">6.1.1.10</ecNumber>
    </recommendedName>
    <alternativeName>
        <fullName evidence="7">Methionyl-tRNA synthetase</fullName>
        <shortName evidence="7">MetRS</shortName>
    </alternativeName>
</protein>
<name>A0ABW5BMZ3_9PROT</name>
<keyword evidence="5 7" id="KW-0648">Protein biosynthesis</keyword>
<evidence type="ECO:0000313" key="11">
    <source>
        <dbReference type="Proteomes" id="UP001597294"/>
    </source>
</evidence>
<evidence type="ECO:0000256" key="2">
    <source>
        <dbReference type="ARBA" id="ARBA00022598"/>
    </source>
</evidence>
<dbReference type="CDD" id="cd07957">
    <property type="entry name" value="Anticodon_Ia_Met"/>
    <property type="match status" value="1"/>
</dbReference>
<sequence>MPNGALCYQEFIMSGSKNGSFYITTPIYYVNDKPHIGHAYTTLACDVLARFKRLDGYDVKFLTGTDEHGQKVEASAEKAGIDPQLFTDRVSQNFRDLTKVCNFSNDDFIRTTEERHKKACQHIWKVLEDKGFIYLGSYAGWYAVRDEAFYTETELTKDANGKRIAPTGAEVEWVEEPSYFFKLSAFGDKLLELYESDPDFVLPDSRRNEVISFVKGGLRDLSVSRTTFKWGVPVPGNDEHIMYVWLDALTNYLTAVGYPDENNSNYKEFWPATVHMVGKDILRFHAVYWPAFLMAADLPLPKRIYAHGWWTNEGQKISKSVGNVIDPLAIIDEYGLDQVRYFMMREVPFGKDGDYSKRAIISRMNGDLANDIGNLSQRVLSMVFKNCDGQIPEHGLFTDADKLLLDSVSGLHQKLRTEFDRQNFHKGLESVWEVISSANKYVDEQAPWALRKTDMERMGTVLYVLTESIRQIAILLQPVMPQSMNKMLDQLSLPADVRVFSHLTTPLQSGIAIDKPEGIFPRYVEEEGA</sequence>
<reference evidence="11" key="1">
    <citation type="journal article" date="2019" name="Int. J. Syst. Evol. Microbiol.">
        <title>The Global Catalogue of Microorganisms (GCM) 10K type strain sequencing project: providing services to taxonomists for standard genome sequencing and annotation.</title>
        <authorList>
            <consortium name="The Broad Institute Genomics Platform"/>
            <consortium name="The Broad Institute Genome Sequencing Center for Infectious Disease"/>
            <person name="Wu L."/>
            <person name="Ma J."/>
        </authorList>
    </citation>
    <scope>NUCLEOTIDE SEQUENCE [LARGE SCALE GENOMIC DNA]</scope>
    <source>
        <strain evidence="11">CGMCC 4.7192</strain>
    </source>
</reference>
<dbReference type="InterPro" id="IPR023457">
    <property type="entry name" value="Met-tRNA_synth_2"/>
</dbReference>
<evidence type="ECO:0000256" key="6">
    <source>
        <dbReference type="ARBA" id="ARBA00023146"/>
    </source>
</evidence>
<dbReference type="NCBIfam" id="TIGR00398">
    <property type="entry name" value="metG"/>
    <property type="match status" value="1"/>
</dbReference>
<dbReference type="EMBL" id="JBHUII010000011">
    <property type="protein sequence ID" value="MFD2207538.1"/>
    <property type="molecule type" value="Genomic_DNA"/>
</dbReference>
<comment type="subcellular location">
    <subcellularLocation>
        <location evidence="7">Cytoplasm</location>
    </subcellularLocation>
</comment>
<evidence type="ECO:0000259" key="8">
    <source>
        <dbReference type="Pfam" id="PF09334"/>
    </source>
</evidence>
<dbReference type="Gene3D" id="2.170.220.10">
    <property type="match status" value="1"/>
</dbReference>
<keyword evidence="7" id="KW-0963">Cytoplasm</keyword>
<comment type="catalytic activity">
    <reaction evidence="7">
        <text>tRNA(Met) + L-methionine + ATP = L-methionyl-tRNA(Met) + AMP + diphosphate</text>
        <dbReference type="Rhea" id="RHEA:13481"/>
        <dbReference type="Rhea" id="RHEA-COMP:9667"/>
        <dbReference type="Rhea" id="RHEA-COMP:9698"/>
        <dbReference type="ChEBI" id="CHEBI:30616"/>
        <dbReference type="ChEBI" id="CHEBI:33019"/>
        <dbReference type="ChEBI" id="CHEBI:57844"/>
        <dbReference type="ChEBI" id="CHEBI:78442"/>
        <dbReference type="ChEBI" id="CHEBI:78530"/>
        <dbReference type="ChEBI" id="CHEBI:456215"/>
        <dbReference type="EC" id="6.1.1.10"/>
    </reaction>
</comment>
<dbReference type="InterPro" id="IPR014758">
    <property type="entry name" value="Met-tRNA_synth"/>
</dbReference>
<keyword evidence="2 7" id="KW-0436">Ligase</keyword>
<comment type="similarity">
    <text evidence="7">Belongs to the class-I aminoacyl-tRNA synthetase family. MetG type 2B subfamily.</text>
</comment>
<gene>
    <name evidence="7 10" type="primary">metG</name>
    <name evidence="10" type="ORF">ACFSKO_18120</name>
</gene>
<comment type="caution">
    <text evidence="10">The sequence shown here is derived from an EMBL/GenBank/DDBJ whole genome shotgun (WGS) entry which is preliminary data.</text>
</comment>
<feature type="short sequence motif" description="'KMSKS' region" evidence="7">
    <location>
        <begin position="316"/>
        <end position="320"/>
    </location>
</feature>
<evidence type="ECO:0000256" key="4">
    <source>
        <dbReference type="ARBA" id="ARBA00022840"/>
    </source>
</evidence>
<feature type="domain" description="Methionyl-tRNA synthetase anticodon-binding" evidence="9">
    <location>
        <begin position="391"/>
        <end position="527"/>
    </location>
</feature>
<evidence type="ECO:0000256" key="3">
    <source>
        <dbReference type="ARBA" id="ARBA00022741"/>
    </source>
</evidence>
<dbReference type="GO" id="GO:0004825">
    <property type="term" value="F:methionine-tRNA ligase activity"/>
    <property type="evidence" value="ECO:0007669"/>
    <property type="project" value="UniProtKB-EC"/>
</dbReference>
<evidence type="ECO:0000256" key="7">
    <source>
        <dbReference type="HAMAP-Rule" id="MF_01228"/>
    </source>
</evidence>
<keyword evidence="3 7" id="KW-0547">Nucleotide-binding</keyword>
<accession>A0ABW5BMZ3</accession>
<dbReference type="NCBIfam" id="NF008900">
    <property type="entry name" value="PRK12267.1"/>
    <property type="match status" value="1"/>
</dbReference>
<dbReference type="CDD" id="cd00814">
    <property type="entry name" value="MetRS_core"/>
    <property type="match status" value="1"/>
</dbReference>
<dbReference type="RefSeq" id="WP_380254255.1">
    <property type="nucleotide sequence ID" value="NZ_JBHUII010000011.1"/>
</dbReference>
<organism evidence="10 11">
    <name type="scientific">Kiloniella antarctica</name>
    <dbReference type="NCBI Taxonomy" id="1550907"/>
    <lineage>
        <taxon>Bacteria</taxon>
        <taxon>Pseudomonadati</taxon>
        <taxon>Pseudomonadota</taxon>
        <taxon>Alphaproteobacteria</taxon>
        <taxon>Rhodospirillales</taxon>
        <taxon>Kiloniellaceae</taxon>
        <taxon>Kiloniella</taxon>
    </lineage>
</organism>
<dbReference type="Gene3D" id="3.40.50.620">
    <property type="entry name" value="HUPs"/>
    <property type="match status" value="1"/>
</dbReference>
<evidence type="ECO:0000259" key="9">
    <source>
        <dbReference type="Pfam" id="PF19303"/>
    </source>
</evidence>
<dbReference type="Pfam" id="PF19303">
    <property type="entry name" value="Anticodon_3"/>
    <property type="match status" value="1"/>
</dbReference>
<dbReference type="EC" id="6.1.1.10" evidence="7"/>
<dbReference type="InterPro" id="IPR014729">
    <property type="entry name" value="Rossmann-like_a/b/a_fold"/>
</dbReference>
<dbReference type="Pfam" id="PF09334">
    <property type="entry name" value="tRNA-synt_1g"/>
    <property type="match status" value="1"/>
</dbReference>
<dbReference type="Gene3D" id="1.10.730.10">
    <property type="entry name" value="Isoleucyl-tRNA Synthetase, Domain 1"/>
    <property type="match status" value="1"/>
</dbReference>
<dbReference type="HAMAP" id="MF_01228">
    <property type="entry name" value="Met_tRNA_synth_type2"/>
    <property type="match status" value="1"/>
</dbReference>